<protein>
    <recommendedName>
        <fullName evidence="7">AB hydrolase-1 domain-containing protein</fullName>
    </recommendedName>
</protein>
<evidence type="ECO:0000256" key="4">
    <source>
        <dbReference type="ARBA" id="ARBA00022824"/>
    </source>
</evidence>
<dbReference type="EMBL" id="ML119190">
    <property type="protein sequence ID" value="RPB07239.1"/>
    <property type="molecule type" value="Genomic_DNA"/>
</dbReference>
<evidence type="ECO:0000256" key="1">
    <source>
        <dbReference type="ARBA" id="ARBA00004173"/>
    </source>
</evidence>
<accession>A0A3N4KD14</accession>
<dbReference type="InParanoid" id="A0A3N4KD14"/>
<feature type="domain" description="AB hydrolase-1" evidence="7">
    <location>
        <begin position="18"/>
        <end position="108"/>
    </location>
</feature>
<evidence type="ECO:0000256" key="3">
    <source>
        <dbReference type="ARBA" id="ARBA00004370"/>
    </source>
</evidence>
<dbReference type="SUPFAM" id="SSF53474">
    <property type="entry name" value="alpha/beta-Hydrolases"/>
    <property type="match status" value="1"/>
</dbReference>
<name>A0A3N4KD14_9PEZI</name>
<dbReference type="OrthoDB" id="5086500at2759"/>
<evidence type="ECO:0000256" key="2">
    <source>
        <dbReference type="ARBA" id="ARBA00004240"/>
    </source>
</evidence>
<comment type="subcellular location">
    <subcellularLocation>
        <location evidence="2">Endoplasmic reticulum</location>
    </subcellularLocation>
    <subcellularLocation>
        <location evidence="3">Membrane</location>
    </subcellularLocation>
    <subcellularLocation>
        <location evidence="1">Mitochondrion</location>
    </subcellularLocation>
</comment>
<dbReference type="AlphaFoldDB" id="A0A3N4KD14"/>
<dbReference type="InterPro" id="IPR052374">
    <property type="entry name" value="SERAC1"/>
</dbReference>
<organism evidence="8 9">
    <name type="scientific">Morchella conica CCBAS932</name>
    <dbReference type="NCBI Taxonomy" id="1392247"/>
    <lineage>
        <taxon>Eukaryota</taxon>
        <taxon>Fungi</taxon>
        <taxon>Dikarya</taxon>
        <taxon>Ascomycota</taxon>
        <taxon>Pezizomycotina</taxon>
        <taxon>Pezizomycetes</taxon>
        <taxon>Pezizales</taxon>
        <taxon>Morchellaceae</taxon>
        <taxon>Morchella</taxon>
    </lineage>
</organism>
<feature type="non-terminal residue" evidence="8">
    <location>
        <position position="1"/>
    </location>
</feature>
<proteinExistence type="predicted"/>
<keyword evidence="4" id="KW-0256">Endoplasmic reticulum</keyword>
<keyword evidence="5" id="KW-0496">Mitochondrion</keyword>
<dbReference type="InterPro" id="IPR029058">
    <property type="entry name" value="AB_hydrolase_fold"/>
</dbReference>
<evidence type="ECO:0000256" key="5">
    <source>
        <dbReference type="ARBA" id="ARBA00023128"/>
    </source>
</evidence>
<dbReference type="PANTHER" id="PTHR48182">
    <property type="entry name" value="PROTEIN SERAC1"/>
    <property type="match status" value="1"/>
</dbReference>
<keyword evidence="6" id="KW-0472">Membrane</keyword>
<sequence>EAFGLKEFSAGINPIIDIVAIHGLNGHRERSWTADNGVNWLKDLLPEKSPNARIFSYGYDSRTHGPVSEQHLHDHGVALVSDLSLVRRSTQTEGRPIIFIAHSLGGIICKSVGLPFPLLRWMWLVA</sequence>
<dbReference type="Proteomes" id="UP000277580">
    <property type="component" value="Unassembled WGS sequence"/>
</dbReference>
<dbReference type="GO" id="GO:0005739">
    <property type="term" value="C:mitochondrion"/>
    <property type="evidence" value="ECO:0007669"/>
    <property type="project" value="UniProtKB-SubCell"/>
</dbReference>
<dbReference type="Pfam" id="PF12697">
    <property type="entry name" value="Abhydrolase_6"/>
    <property type="match status" value="1"/>
</dbReference>
<dbReference type="Gene3D" id="3.40.50.1820">
    <property type="entry name" value="alpha/beta hydrolase"/>
    <property type="match status" value="1"/>
</dbReference>
<dbReference type="PANTHER" id="PTHR48182:SF2">
    <property type="entry name" value="PROTEIN SERAC1"/>
    <property type="match status" value="1"/>
</dbReference>
<keyword evidence="9" id="KW-1185">Reference proteome</keyword>
<reference evidence="8 9" key="1">
    <citation type="journal article" date="2018" name="Nat. Ecol. Evol.">
        <title>Pezizomycetes genomes reveal the molecular basis of ectomycorrhizal truffle lifestyle.</title>
        <authorList>
            <person name="Murat C."/>
            <person name="Payen T."/>
            <person name="Noel B."/>
            <person name="Kuo A."/>
            <person name="Morin E."/>
            <person name="Chen J."/>
            <person name="Kohler A."/>
            <person name="Krizsan K."/>
            <person name="Balestrini R."/>
            <person name="Da Silva C."/>
            <person name="Montanini B."/>
            <person name="Hainaut M."/>
            <person name="Levati E."/>
            <person name="Barry K.W."/>
            <person name="Belfiori B."/>
            <person name="Cichocki N."/>
            <person name="Clum A."/>
            <person name="Dockter R.B."/>
            <person name="Fauchery L."/>
            <person name="Guy J."/>
            <person name="Iotti M."/>
            <person name="Le Tacon F."/>
            <person name="Lindquist E.A."/>
            <person name="Lipzen A."/>
            <person name="Malagnac F."/>
            <person name="Mello A."/>
            <person name="Molinier V."/>
            <person name="Miyauchi S."/>
            <person name="Poulain J."/>
            <person name="Riccioni C."/>
            <person name="Rubini A."/>
            <person name="Sitrit Y."/>
            <person name="Splivallo R."/>
            <person name="Traeger S."/>
            <person name="Wang M."/>
            <person name="Zifcakova L."/>
            <person name="Wipf D."/>
            <person name="Zambonelli A."/>
            <person name="Paolocci F."/>
            <person name="Nowrousian M."/>
            <person name="Ottonello S."/>
            <person name="Baldrian P."/>
            <person name="Spatafora J.W."/>
            <person name="Henrissat B."/>
            <person name="Nagy L.G."/>
            <person name="Aury J.M."/>
            <person name="Wincker P."/>
            <person name="Grigoriev I.V."/>
            <person name="Bonfante P."/>
            <person name="Martin F.M."/>
        </authorList>
    </citation>
    <scope>NUCLEOTIDE SEQUENCE [LARGE SCALE GENOMIC DNA]</scope>
    <source>
        <strain evidence="8 9">CCBAS932</strain>
    </source>
</reference>
<dbReference type="GO" id="GO:0016020">
    <property type="term" value="C:membrane"/>
    <property type="evidence" value="ECO:0007669"/>
    <property type="project" value="UniProtKB-SubCell"/>
</dbReference>
<evidence type="ECO:0000313" key="9">
    <source>
        <dbReference type="Proteomes" id="UP000277580"/>
    </source>
</evidence>
<evidence type="ECO:0000313" key="8">
    <source>
        <dbReference type="EMBL" id="RPB07239.1"/>
    </source>
</evidence>
<evidence type="ECO:0000256" key="6">
    <source>
        <dbReference type="ARBA" id="ARBA00023136"/>
    </source>
</evidence>
<gene>
    <name evidence="8" type="ORF">P167DRAFT_496072</name>
</gene>
<dbReference type="InterPro" id="IPR000073">
    <property type="entry name" value="AB_hydrolase_1"/>
</dbReference>
<dbReference type="GO" id="GO:0005783">
    <property type="term" value="C:endoplasmic reticulum"/>
    <property type="evidence" value="ECO:0007669"/>
    <property type="project" value="UniProtKB-SubCell"/>
</dbReference>
<evidence type="ECO:0000259" key="7">
    <source>
        <dbReference type="Pfam" id="PF12697"/>
    </source>
</evidence>